<evidence type="ECO:0000259" key="1">
    <source>
        <dbReference type="Pfam" id="PF23859"/>
    </source>
</evidence>
<feature type="domain" description="DeoxyPurine in DNA protein A" evidence="1">
    <location>
        <begin position="2"/>
        <end position="250"/>
    </location>
</feature>
<comment type="caution">
    <text evidence="2">The sequence shown here is derived from an EMBL/GenBank/DDBJ whole genome shotgun (WGS) entry which is preliminary data.</text>
</comment>
<proteinExistence type="predicted"/>
<keyword evidence="3" id="KW-1185">Reference proteome</keyword>
<evidence type="ECO:0000313" key="2">
    <source>
        <dbReference type="EMBL" id="MEE2040116.1"/>
    </source>
</evidence>
<reference evidence="2 3" key="1">
    <citation type="submission" date="2023-08" db="EMBL/GenBank/DDBJ databases">
        <authorList>
            <person name="Girao M."/>
            <person name="Carvalho M.F."/>
        </authorList>
    </citation>
    <scope>NUCLEOTIDE SEQUENCE [LARGE SCALE GENOMIC DNA]</scope>
    <source>
        <strain evidence="2 3">CT-R113</strain>
    </source>
</reference>
<accession>A0ABU7KD08</accession>
<dbReference type="Proteomes" id="UP001356095">
    <property type="component" value="Unassembled WGS sequence"/>
</dbReference>
<protein>
    <recommendedName>
        <fullName evidence="1">DeoxyPurine in DNA protein A domain-containing protein</fullName>
    </recommendedName>
</protein>
<evidence type="ECO:0000313" key="3">
    <source>
        <dbReference type="Proteomes" id="UP001356095"/>
    </source>
</evidence>
<gene>
    <name evidence="2" type="ORF">Q8791_23135</name>
</gene>
<dbReference type="InterPro" id="IPR055645">
    <property type="entry name" value="DpdA"/>
</dbReference>
<dbReference type="Pfam" id="PF23859">
    <property type="entry name" value="DpdA"/>
    <property type="match status" value="1"/>
</dbReference>
<dbReference type="RefSeq" id="WP_330093885.1">
    <property type="nucleotide sequence ID" value="NZ_JAUZMY010000026.1"/>
</dbReference>
<sequence>MRFYLGTHQPDWLSHLNHQWFEADQVPLFVSHRRLQDRRTLFPANTPWALDSGGFTEISMYGRWVTSPDTYAHDVRRYVDEIGRLEFAAPQDWMCEPVMLSKTGLTVADHQARTTANLLELRHIAPDLPWAPVLQGWEPDDYRRHADLYEAAGIDLTAEPVVGLGSVCRRQSTAPVHRLVEELAAAGLRLHGFGFKTLGLRKVGHLLASADSLAWSLNARKRPAMAECFDAHEHCGNCPRFATRWRRQLLDSLTPPPAPSAYAA</sequence>
<name>A0ABU7KD08_9ACTN</name>
<organism evidence="2 3">
    <name type="scientific">Nocardiopsis codii</name>
    <dbReference type="NCBI Taxonomy" id="3065942"/>
    <lineage>
        <taxon>Bacteria</taxon>
        <taxon>Bacillati</taxon>
        <taxon>Actinomycetota</taxon>
        <taxon>Actinomycetes</taxon>
        <taxon>Streptosporangiales</taxon>
        <taxon>Nocardiopsidaceae</taxon>
        <taxon>Nocardiopsis</taxon>
    </lineage>
</organism>
<dbReference type="EMBL" id="JAUZMY010000026">
    <property type="protein sequence ID" value="MEE2040116.1"/>
    <property type="molecule type" value="Genomic_DNA"/>
</dbReference>